<protein>
    <submittedName>
        <fullName evidence="1">Uncharacterized protein</fullName>
    </submittedName>
</protein>
<dbReference type="EMBL" id="JAIWYP010000004">
    <property type="protein sequence ID" value="KAH3835487.1"/>
    <property type="molecule type" value="Genomic_DNA"/>
</dbReference>
<sequence>MPSKKQRLEMLARVWATPTPFDIDFFDKGNEIVIVSSYRDIVTWWMNIFQIMYPNDPFREKEDIIKIPVGKKVTLKLNKRTGTMKITGKEHMLWMTEEFPNVLETGNDEVEELADASDTSVTRFLQLDKNTEEVQDLIDMIPEGGGIMMNDFIMKMWKSLIDDWLGCGATVYIVTPRIDEERLFQLFLLMIRNKGTGFHVTLVTPAKSSDGVKFIKVLNTTRRMLKKTRTPRTQKRLVSDVKIHFAMTSLNMHHENFSTNFVAGFKDDEAEVLSTTAHFHKKHFHTNQKDNVSYTRISTDDLRRNYLFPLGLSPVNY</sequence>
<dbReference type="AlphaFoldDB" id="A0A9D4QME8"/>
<comment type="caution">
    <text evidence="1">The sequence shown here is derived from an EMBL/GenBank/DDBJ whole genome shotgun (WGS) entry which is preliminary data.</text>
</comment>
<evidence type="ECO:0000313" key="1">
    <source>
        <dbReference type="EMBL" id="KAH3835487.1"/>
    </source>
</evidence>
<evidence type="ECO:0000313" key="2">
    <source>
        <dbReference type="Proteomes" id="UP000828390"/>
    </source>
</evidence>
<reference evidence="1" key="1">
    <citation type="journal article" date="2019" name="bioRxiv">
        <title>The Genome of the Zebra Mussel, Dreissena polymorpha: A Resource for Invasive Species Research.</title>
        <authorList>
            <person name="McCartney M.A."/>
            <person name="Auch B."/>
            <person name="Kono T."/>
            <person name="Mallez S."/>
            <person name="Zhang Y."/>
            <person name="Obille A."/>
            <person name="Becker A."/>
            <person name="Abrahante J.E."/>
            <person name="Garbe J."/>
            <person name="Badalamenti J.P."/>
            <person name="Herman A."/>
            <person name="Mangelson H."/>
            <person name="Liachko I."/>
            <person name="Sullivan S."/>
            <person name="Sone E.D."/>
            <person name="Koren S."/>
            <person name="Silverstein K.A.T."/>
            <person name="Beckman K.B."/>
            <person name="Gohl D.M."/>
        </authorList>
    </citation>
    <scope>NUCLEOTIDE SEQUENCE</scope>
    <source>
        <strain evidence="1">Duluth1</strain>
        <tissue evidence="1">Whole animal</tissue>
    </source>
</reference>
<dbReference type="OrthoDB" id="6275860at2759"/>
<dbReference type="Proteomes" id="UP000828390">
    <property type="component" value="Unassembled WGS sequence"/>
</dbReference>
<organism evidence="1 2">
    <name type="scientific">Dreissena polymorpha</name>
    <name type="common">Zebra mussel</name>
    <name type="synonym">Mytilus polymorpha</name>
    <dbReference type="NCBI Taxonomy" id="45954"/>
    <lineage>
        <taxon>Eukaryota</taxon>
        <taxon>Metazoa</taxon>
        <taxon>Spiralia</taxon>
        <taxon>Lophotrochozoa</taxon>
        <taxon>Mollusca</taxon>
        <taxon>Bivalvia</taxon>
        <taxon>Autobranchia</taxon>
        <taxon>Heteroconchia</taxon>
        <taxon>Euheterodonta</taxon>
        <taxon>Imparidentia</taxon>
        <taxon>Neoheterodontei</taxon>
        <taxon>Myida</taxon>
        <taxon>Dreissenoidea</taxon>
        <taxon>Dreissenidae</taxon>
        <taxon>Dreissena</taxon>
    </lineage>
</organism>
<accession>A0A9D4QME8</accession>
<name>A0A9D4QME8_DREPO</name>
<keyword evidence="2" id="KW-1185">Reference proteome</keyword>
<gene>
    <name evidence="1" type="ORF">DPMN_108837</name>
</gene>
<proteinExistence type="predicted"/>
<reference evidence="1" key="2">
    <citation type="submission" date="2020-11" db="EMBL/GenBank/DDBJ databases">
        <authorList>
            <person name="McCartney M.A."/>
            <person name="Auch B."/>
            <person name="Kono T."/>
            <person name="Mallez S."/>
            <person name="Becker A."/>
            <person name="Gohl D.M."/>
            <person name="Silverstein K.A.T."/>
            <person name="Koren S."/>
            <person name="Bechman K.B."/>
            <person name="Herman A."/>
            <person name="Abrahante J.E."/>
            <person name="Garbe J."/>
        </authorList>
    </citation>
    <scope>NUCLEOTIDE SEQUENCE</scope>
    <source>
        <strain evidence="1">Duluth1</strain>
        <tissue evidence="1">Whole animal</tissue>
    </source>
</reference>